<dbReference type="AlphaFoldDB" id="A0A444W6E8"/>
<organism evidence="2 3">
    <name type="scientific">Flavobacterium beibuense</name>
    <dbReference type="NCBI Taxonomy" id="657326"/>
    <lineage>
        <taxon>Bacteria</taxon>
        <taxon>Pseudomonadati</taxon>
        <taxon>Bacteroidota</taxon>
        <taxon>Flavobacteriia</taxon>
        <taxon>Flavobacteriales</taxon>
        <taxon>Flavobacteriaceae</taxon>
        <taxon>Flavobacterium</taxon>
    </lineage>
</organism>
<keyword evidence="1" id="KW-0732">Signal</keyword>
<accession>A0A444W6E8</accession>
<evidence type="ECO:0000256" key="1">
    <source>
        <dbReference type="SAM" id="SignalP"/>
    </source>
</evidence>
<dbReference type="Pfam" id="PF14109">
    <property type="entry name" value="GldH_lipo"/>
    <property type="match status" value="1"/>
</dbReference>
<gene>
    <name evidence="2" type="ORF">NU09_3065</name>
</gene>
<dbReference type="Proteomes" id="UP000289775">
    <property type="component" value="Unassembled WGS sequence"/>
</dbReference>
<dbReference type="EMBL" id="JUIW01000011">
    <property type="protein sequence ID" value="RYJ41322.1"/>
    <property type="molecule type" value="Genomic_DNA"/>
</dbReference>
<evidence type="ECO:0000313" key="2">
    <source>
        <dbReference type="EMBL" id="RYJ41322.1"/>
    </source>
</evidence>
<keyword evidence="2" id="KW-0449">Lipoprotein</keyword>
<dbReference type="RefSeq" id="WP_129752147.1">
    <property type="nucleotide sequence ID" value="NZ_JUIW01000011.1"/>
</dbReference>
<sequence length="151" mass="17055">MKKLLLLLPLLLLTSCAKFSLYSEKIKDFPDNRWVAADAKTFSFELTEDVEKAKLDLFFSYVFEPGYDKVPVKLYMIKEGEEENLMPEVLLLKNEAGEDMGDCLGDVCDLTQTIATQSFTKGKYTIKVMHEVNGPYLPNVIALGISLETTE</sequence>
<comment type="caution">
    <text evidence="2">The sequence shown here is derived from an EMBL/GenBank/DDBJ whole genome shotgun (WGS) entry which is preliminary data.</text>
</comment>
<reference evidence="2 3" key="1">
    <citation type="submission" date="2014-12" db="EMBL/GenBank/DDBJ databases">
        <title>Genome sequence of Flavobacterium beibuense RSKm HC5.</title>
        <authorList>
            <person name="Kim J.F."/>
            <person name="Song J.Y."/>
            <person name="Kwak M.-J."/>
            <person name="Lee S.-W."/>
        </authorList>
    </citation>
    <scope>NUCLEOTIDE SEQUENCE [LARGE SCALE GENOMIC DNA]</scope>
    <source>
        <strain evidence="2 3">RSKm HC5</strain>
    </source>
</reference>
<dbReference type="OrthoDB" id="1366051at2"/>
<feature type="signal peptide" evidence="1">
    <location>
        <begin position="1"/>
        <end position="19"/>
    </location>
</feature>
<proteinExistence type="predicted"/>
<protein>
    <submittedName>
        <fullName evidence="2">Gliding motility-associated lipoprotein GldH</fullName>
    </submittedName>
</protein>
<keyword evidence="3" id="KW-1185">Reference proteome</keyword>
<evidence type="ECO:0000313" key="3">
    <source>
        <dbReference type="Proteomes" id="UP000289775"/>
    </source>
</evidence>
<name>A0A444W6E8_9FLAO</name>
<dbReference type="InterPro" id="IPR020018">
    <property type="entry name" value="Motility-assoc_lipoprot_GldH"/>
</dbReference>
<feature type="chain" id="PRO_5019568069" evidence="1">
    <location>
        <begin position="20"/>
        <end position="151"/>
    </location>
</feature>
<dbReference type="PROSITE" id="PS51257">
    <property type="entry name" value="PROKAR_LIPOPROTEIN"/>
    <property type="match status" value="1"/>
</dbReference>